<sequence length="91" mass="10072">MINAFFHLASLSSKEKWSALEGEAEPHAPSRPPEPIAPFLTRFPTGNTEFTLQECECVNVVVRDGLSLSINQGCLKFGIVQVHCPRKGYLN</sequence>
<dbReference type="Gramene" id="OE9A047525T1">
    <property type="protein sequence ID" value="OE9A047525C1"/>
    <property type="gene ID" value="OE9A047525"/>
</dbReference>
<protein>
    <submittedName>
        <fullName evidence="2">Uncharacterized protein</fullName>
    </submittedName>
</protein>
<proteinExistence type="predicted"/>
<comment type="caution">
    <text evidence="2">The sequence shown here is derived from an EMBL/GenBank/DDBJ whole genome shotgun (WGS) entry which is preliminary data.</text>
</comment>
<gene>
    <name evidence="2" type="ORF">OLEA9_A047525</name>
</gene>
<feature type="compositionally biased region" description="Basic and acidic residues" evidence="1">
    <location>
        <begin position="19"/>
        <end position="28"/>
    </location>
</feature>
<evidence type="ECO:0000313" key="2">
    <source>
        <dbReference type="EMBL" id="CAA2955258.1"/>
    </source>
</evidence>
<dbReference type="EMBL" id="CACTIH010000144">
    <property type="protein sequence ID" value="CAA2955258.1"/>
    <property type="molecule type" value="Genomic_DNA"/>
</dbReference>
<accession>A0A8S0PR29</accession>
<keyword evidence="3" id="KW-1185">Reference proteome</keyword>
<evidence type="ECO:0000256" key="1">
    <source>
        <dbReference type="SAM" id="MobiDB-lite"/>
    </source>
</evidence>
<reference evidence="2 3" key="1">
    <citation type="submission" date="2019-12" db="EMBL/GenBank/DDBJ databases">
        <authorList>
            <person name="Alioto T."/>
            <person name="Alioto T."/>
            <person name="Gomez Garrido J."/>
        </authorList>
    </citation>
    <scope>NUCLEOTIDE SEQUENCE [LARGE SCALE GENOMIC DNA]</scope>
</reference>
<organism evidence="2 3">
    <name type="scientific">Olea europaea subsp. europaea</name>
    <dbReference type="NCBI Taxonomy" id="158383"/>
    <lineage>
        <taxon>Eukaryota</taxon>
        <taxon>Viridiplantae</taxon>
        <taxon>Streptophyta</taxon>
        <taxon>Embryophyta</taxon>
        <taxon>Tracheophyta</taxon>
        <taxon>Spermatophyta</taxon>
        <taxon>Magnoliopsida</taxon>
        <taxon>eudicotyledons</taxon>
        <taxon>Gunneridae</taxon>
        <taxon>Pentapetalae</taxon>
        <taxon>asterids</taxon>
        <taxon>lamiids</taxon>
        <taxon>Lamiales</taxon>
        <taxon>Oleaceae</taxon>
        <taxon>Oleeae</taxon>
        <taxon>Olea</taxon>
    </lineage>
</organism>
<name>A0A8S0PR29_OLEEU</name>
<dbReference type="AlphaFoldDB" id="A0A8S0PR29"/>
<feature type="region of interest" description="Disordered" evidence="1">
    <location>
        <begin position="19"/>
        <end position="38"/>
    </location>
</feature>
<evidence type="ECO:0000313" key="3">
    <source>
        <dbReference type="Proteomes" id="UP000594638"/>
    </source>
</evidence>
<dbReference type="Proteomes" id="UP000594638">
    <property type="component" value="Unassembled WGS sequence"/>
</dbReference>